<sequence length="468" mass="52616">MKIISVFITLLPLVIILNLIMADQALSESYIQIGYEVTLAVPTVYTKGFVGRAFLTEVQQAAAPHFRAAITVEAAVEEENNYYSCSLDILLGDVRVWTSGHLSRFYTTGKCVLELTQYGDLRLKGQNERVGWRSGTSGQGVKRLNLLRTGNLVLVDALNLIKWQSFNFPTDIMLWGQRLSSQTRLTSFPVNSTLFYSMEIQYDKIALYLNYGKWKYSYWEYQPSIKKNITFMQLTSTGLEIFNGKNKFDSIKSNDPPRFLSLEKSTGNLNIYHYSEDKGKFEATYQALNLSCDLPLSCNKPYWICTLSGECSCIRVNAHRSDCFEGNIEGLCGKKNAEMVELRGVISVIKSVSSYGSGNYNNVGKKECGELCLDDCTCVAAEFDFGECNLYKMVRGIKQVEGGSGDIKYMIKVAKGTIIEGYGSNYGLKRWVIIVVGVVDVFVIILVLGGLGYYFVIWKRRKDSLVND</sequence>
<evidence type="ECO:0000256" key="3">
    <source>
        <dbReference type="SAM" id="Phobius"/>
    </source>
</evidence>
<evidence type="ECO:0000259" key="5">
    <source>
        <dbReference type="PROSITE" id="PS50927"/>
    </source>
</evidence>
<dbReference type="Gene3D" id="2.90.10.10">
    <property type="entry name" value="Bulb-type lectin domain"/>
    <property type="match status" value="1"/>
</dbReference>
<dbReference type="InterPro" id="IPR006583">
    <property type="entry name" value="PAN-3_domain"/>
</dbReference>
<keyword evidence="7" id="KW-1185">Reference proteome</keyword>
<keyword evidence="3" id="KW-1133">Transmembrane helix</keyword>
<dbReference type="STRING" id="4155.A0A022RSV9"/>
<dbReference type="PANTHER" id="PTHR47976:SF120">
    <property type="entry name" value="G-TYPE LECTIN S-RECEPTOR-LIKE SERINE_THREONINE-PROTEIN KINASE SD2-5"/>
    <property type="match status" value="1"/>
</dbReference>
<dbReference type="PROSITE" id="PS50927">
    <property type="entry name" value="BULB_LECTIN"/>
    <property type="match status" value="1"/>
</dbReference>
<dbReference type="eggNOG" id="ENOG502QT4R">
    <property type="taxonomic scope" value="Eukaryota"/>
</dbReference>
<dbReference type="OMA" id="CAYYCIY"/>
<dbReference type="OrthoDB" id="740822at2759"/>
<dbReference type="SUPFAM" id="SSF51110">
    <property type="entry name" value="alpha-D-mannose-specific plant lectins"/>
    <property type="match status" value="1"/>
</dbReference>
<feature type="chain" id="PRO_5001505395" description="Bulb-type lectin domain-containing protein" evidence="4">
    <location>
        <begin position="28"/>
        <end position="468"/>
    </location>
</feature>
<keyword evidence="3" id="KW-0472">Membrane</keyword>
<gene>
    <name evidence="6" type="ORF">MIMGU_mgv1a005850mg</name>
</gene>
<accession>A0A022RSV9</accession>
<dbReference type="InterPro" id="IPR001480">
    <property type="entry name" value="Bulb-type_lectin_dom"/>
</dbReference>
<dbReference type="InterPro" id="IPR036426">
    <property type="entry name" value="Bulb-type_lectin_dom_sf"/>
</dbReference>
<evidence type="ECO:0000313" key="7">
    <source>
        <dbReference type="Proteomes" id="UP000030748"/>
    </source>
</evidence>
<dbReference type="EMBL" id="KI630319">
    <property type="protein sequence ID" value="EYU41990.1"/>
    <property type="molecule type" value="Genomic_DNA"/>
</dbReference>
<dbReference type="SMART" id="SM00108">
    <property type="entry name" value="B_lectin"/>
    <property type="match status" value="1"/>
</dbReference>
<dbReference type="PANTHER" id="PTHR47976">
    <property type="entry name" value="G-TYPE LECTIN S-RECEPTOR-LIKE SERINE/THREONINE-PROTEIN KINASE SD2-5"/>
    <property type="match status" value="1"/>
</dbReference>
<dbReference type="Proteomes" id="UP000030748">
    <property type="component" value="Unassembled WGS sequence"/>
</dbReference>
<dbReference type="PhylomeDB" id="A0A022RSV9"/>
<dbReference type="AlphaFoldDB" id="A0A022RSV9"/>
<name>A0A022RSV9_ERYGU</name>
<feature type="transmembrane region" description="Helical" evidence="3">
    <location>
        <begin position="431"/>
        <end position="456"/>
    </location>
</feature>
<keyword evidence="1 4" id="KW-0732">Signal</keyword>
<feature type="signal peptide" evidence="4">
    <location>
        <begin position="1"/>
        <end position="27"/>
    </location>
</feature>
<evidence type="ECO:0000313" key="6">
    <source>
        <dbReference type="EMBL" id="EYU41990.1"/>
    </source>
</evidence>
<dbReference type="Pfam" id="PF01453">
    <property type="entry name" value="B_lectin"/>
    <property type="match status" value="1"/>
</dbReference>
<organism evidence="6 7">
    <name type="scientific">Erythranthe guttata</name>
    <name type="common">Yellow monkey flower</name>
    <name type="synonym">Mimulus guttatus</name>
    <dbReference type="NCBI Taxonomy" id="4155"/>
    <lineage>
        <taxon>Eukaryota</taxon>
        <taxon>Viridiplantae</taxon>
        <taxon>Streptophyta</taxon>
        <taxon>Embryophyta</taxon>
        <taxon>Tracheophyta</taxon>
        <taxon>Spermatophyta</taxon>
        <taxon>Magnoliopsida</taxon>
        <taxon>eudicotyledons</taxon>
        <taxon>Gunneridae</taxon>
        <taxon>Pentapetalae</taxon>
        <taxon>asterids</taxon>
        <taxon>lamiids</taxon>
        <taxon>Lamiales</taxon>
        <taxon>Phrymaceae</taxon>
        <taxon>Erythranthe</taxon>
    </lineage>
</organism>
<proteinExistence type="predicted"/>
<dbReference type="KEGG" id="egt:105953160"/>
<dbReference type="Pfam" id="PF08277">
    <property type="entry name" value="PAN_3"/>
    <property type="match status" value="1"/>
</dbReference>
<reference evidence="6 7" key="1">
    <citation type="journal article" date="2013" name="Proc. Natl. Acad. Sci. U.S.A.">
        <title>Fine-scale variation in meiotic recombination in Mimulus inferred from population shotgun sequencing.</title>
        <authorList>
            <person name="Hellsten U."/>
            <person name="Wright K.M."/>
            <person name="Jenkins J."/>
            <person name="Shu S."/>
            <person name="Yuan Y."/>
            <person name="Wessler S.R."/>
            <person name="Schmutz J."/>
            <person name="Willis J.H."/>
            <person name="Rokhsar D.S."/>
        </authorList>
    </citation>
    <scope>NUCLEOTIDE SEQUENCE [LARGE SCALE GENOMIC DNA]</scope>
    <source>
        <strain evidence="7">cv. DUN x IM62</strain>
    </source>
</reference>
<dbReference type="InterPro" id="IPR051343">
    <property type="entry name" value="G-type_lectin_kinases/EP1-like"/>
</dbReference>
<evidence type="ECO:0000256" key="1">
    <source>
        <dbReference type="ARBA" id="ARBA00022729"/>
    </source>
</evidence>
<keyword evidence="3" id="KW-0812">Transmembrane</keyword>
<keyword evidence="2" id="KW-0325">Glycoprotein</keyword>
<feature type="domain" description="Bulb-type lectin" evidence="5">
    <location>
        <begin position="46"/>
        <end position="167"/>
    </location>
</feature>
<protein>
    <recommendedName>
        <fullName evidence="5">Bulb-type lectin domain-containing protein</fullName>
    </recommendedName>
</protein>
<evidence type="ECO:0000256" key="4">
    <source>
        <dbReference type="SAM" id="SignalP"/>
    </source>
</evidence>
<evidence type="ECO:0000256" key="2">
    <source>
        <dbReference type="ARBA" id="ARBA00023180"/>
    </source>
</evidence>